<dbReference type="InterPro" id="IPR053930">
    <property type="entry name" value="RapZ-like_N"/>
</dbReference>
<dbReference type="SUPFAM" id="SSF52540">
    <property type="entry name" value="P-loop containing nucleoside triphosphate hydrolases"/>
    <property type="match status" value="1"/>
</dbReference>
<reference evidence="7 8" key="1">
    <citation type="journal article" date="2016" name="Nat. Microbiol.">
        <title>The Mouse Intestinal Bacterial Collection (miBC) provides host-specific insight into cultured diversity and functional potential of the gut microbiota.</title>
        <authorList>
            <person name="Lagkouvardos I."/>
            <person name="Pukall R."/>
            <person name="Abt B."/>
            <person name="Foesel B.U."/>
            <person name="Meier-Kolthoff J.P."/>
            <person name="Kumar N."/>
            <person name="Bresciani A."/>
            <person name="Martinez I."/>
            <person name="Just S."/>
            <person name="Ziegler C."/>
            <person name="Brugiroux S."/>
            <person name="Garzetti D."/>
            <person name="Wenning M."/>
            <person name="Bui T.P."/>
            <person name="Wang J."/>
            <person name="Hugenholtz F."/>
            <person name="Plugge C.M."/>
            <person name="Peterson D.A."/>
            <person name="Hornef M.W."/>
            <person name="Baines J.F."/>
            <person name="Smidt H."/>
            <person name="Walter J."/>
            <person name="Kristiansen K."/>
            <person name="Nielsen H.B."/>
            <person name="Haller D."/>
            <person name="Overmann J."/>
            <person name="Stecher B."/>
            <person name="Clavel T."/>
        </authorList>
    </citation>
    <scope>NUCLEOTIDE SEQUENCE [LARGE SCALE GENOMIC DNA]</scope>
    <source>
        <strain evidence="7 8">DSM 28560</strain>
    </source>
</reference>
<feature type="domain" description="RapZ C-terminal" evidence="6">
    <location>
        <begin position="165"/>
        <end position="285"/>
    </location>
</feature>
<dbReference type="GO" id="GO:0005525">
    <property type="term" value="F:GTP binding"/>
    <property type="evidence" value="ECO:0007669"/>
    <property type="project" value="UniProtKB-UniRule"/>
</dbReference>
<dbReference type="EMBL" id="SMMX01000022">
    <property type="protein sequence ID" value="TDA20411.1"/>
    <property type="molecule type" value="Genomic_DNA"/>
</dbReference>
<dbReference type="PIRSF" id="PIRSF005052">
    <property type="entry name" value="P-loopkin"/>
    <property type="match status" value="1"/>
</dbReference>
<dbReference type="HAMAP" id="MF_00636">
    <property type="entry name" value="RapZ_like"/>
    <property type="match status" value="1"/>
</dbReference>
<feature type="binding site" evidence="4">
    <location>
        <begin position="8"/>
        <end position="15"/>
    </location>
    <ligand>
        <name>ATP</name>
        <dbReference type="ChEBI" id="CHEBI:30616"/>
    </ligand>
</feature>
<dbReference type="AlphaFoldDB" id="A0A4R4FAX1"/>
<proteinExistence type="inferred from homology"/>
<dbReference type="Pfam" id="PF03668">
    <property type="entry name" value="RapZ-like_N"/>
    <property type="match status" value="1"/>
</dbReference>
<dbReference type="PANTHER" id="PTHR30448">
    <property type="entry name" value="RNASE ADAPTER PROTEIN RAPZ"/>
    <property type="match status" value="1"/>
</dbReference>
<keyword evidence="8" id="KW-1185">Reference proteome</keyword>
<dbReference type="Proteomes" id="UP000295710">
    <property type="component" value="Unassembled WGS sequence"/>
</dbReference>
<keyword evidence="1 4" id="KW-0547">Nucleotide-binding</keyword>
<dbReference type="GO" id="GO:0005524">
    <property type="term" value="F:ATP binding"/>
    <property type="evidence" value="ECO:0007669"/>
    <property type="project" value="UniProtKB-UniRule"/>
</dbReference>
<sequence>MRFVIVTGMSGAGKSTALKMLEDVGYFCVDNLPVPLIPKMADLLRVPGTEINKAALGVDIRSGQNFRELEKVLDELDITGLRYEILFLESSDNVLVKRYKETRRFHPLSGSDSRVDQGIQRERGQLKFLKKRADYLIDTSHMLTRELKAELNKIFVQNKEYKNLYISVLSFGFKYGIPNDADLVFDVRFLPNPYYIEELRSKSGNDREVREYVMNNDKAEEFLEKLVDMVEFLIPNYIVEGKTQLVIGIGCTGGKHRSVTLANELFEQLKDTDVYGIRIEHRDIEKDAITKAR</sequence>
<accession>A0A4R4FAX1</accession>
<dbReference type="NCBIfam" id="NF003828">
    <property type="entry name" value="PRK05416.1"/>
    <property type="match status" value="1"/>
</dbReference>
<organism evidence="7 8">
    <name type="scientific">Extibacter muris</name>
    <dbReference type="NCBI Taxonomy" id="1796622"/>
    <lineage>
        <taxon>Bacteria</taxon>
        <taxon>Bacillati</taxon>
        <taxon>Bacillota</taxon>
        <taxon>Clostridia</taxon>
        <taxon>Lachnospirales</taxon>
        <taxon>Lachnospiraceae</taxon>
        <taxon>Extibacter</taxon>
    </lineage>
</organism>
<feature type="domain" description="RapZ-like N-terminal" evidence="5">
    <location>
        <begin position="1"/>
        <end position="158"/>
    </location>
</feature>
<evidence type="ECO:0000313" key="7">
    <source>
        <dbReference type="EMBL" id="TDA20411.1"/>
    </source>
</evidence>
<dbReference type="InterPro" id="IPR005337">
    <property type="entry name" value="RapZ-like"/>
</dbReference>
<evidence type="ECO:0000256" key="2">
    <source>
        <dbReference type="ARBA" id="ARBA00022840"/>
    </source>
</evidence>
<evidence type="ECO:0000313" key="8">
    <source>
        <dbReference type="Proteomes" id="UP000295710"/>
    </source>
</evidence>
<evidence type="ECO:0000259" key="6">
    <source>
        <dbReference type="Pfam" id="PF22740"/>
    </source>
</evidence>
<keyword evidence="2 4" id="KW-0067">ATP-binding</keyword>
<feature type="binding site" evidence="4">
    <location>
        <begin position="59"/>
        <end position="62"/>
    </location>
    <ligand>
        <name>GTP</name>
        <dbReference type="ChEBI" id="CHEBI:37565"/>
    </ligand>
</feature>
<dbReference type="InterPro" id="IPR053931">
    <property type="entry name" value="RapZ_C"/>
</dbReference>
<gene>
    <name evidence="7" type="primary">rapZ</name>
    <name evidence="7" type="ORF">E1963_17355</name>
</gene>
<name>A0A4R4FAX1_9FIRM</name>
<evidence type="ECO:0000256" key="1">
    <source>
        <dbReference type="ARBA" id="ARBA00022741"/>
    </source>
</evidence>
<dbReference type="PANTHER" id="PTHR30448:SF0">
    <property type="entry name" value="RNASE ADAPTER PROTEIN RAPZ"/>
    <property type="match status" value="1"/>
</dbReference>
<evidence type="ECO:0000256" key="3">
    <source>
        <dbReference type="ARBA" id="ARBA00023134"/>
    </source>
</evidence>
<protein>
    <submittedName>
        <fullName evidence="7">RNase adapter RapZ</fullName>
    </submittedName>
</protein>
<dbReference type="RefSeq" id="WP_132280759.1">
    <property type="nucleotide sequence ID" value="NZ_JAOBST010000082.1"/>
</dbReference>
<evidence type="ECO:0000256" key="4">
    <source>
        <dbReference type="HAMAP-Rule" id="MF_00636"/>
    </source>
</evidence>
<dbReference type="InterPro" id="IPR027417">
    <property type="entry name" value="P-loop_NTPase"/>
</dbReference>
<dbReference type="Pfam" id="PF22740">
    <property type="entry name" value="PapZ_C"/>
    <property type="match status" value="1"/>
</dbReference>
<comment type="caution">
    <text evidence="7">The sequence shown here is derived from an EMBL/GenBank/DDBJ whole genome shotgun (WGS) entry which is preliminary data.</text>
</comment>
<keyword evidence="3 4" id="KW-0342">GTP-binding</keyword>
<evidence type="ECO:0000259" key="5">
    <source>
        <dbReference type="Pfam" id="PF03668"/>
    </source>
</evidence>